<dbReference type="Gene3D" id="3.40.50.10900">
    <property type="entry name" value="PAC-like subunit"/>
    <property type="match status" value="1"/>
</dbReference>
<evidence type="ECO:0000313" key="1">
    <source>
        <dbReference type="EMBL" id="SNQ59749.1"/>
    </source>
</evidence>
<proteinExistence type="predicted"/>
<dbReference type="SUPFAM" id="SSF159659">
    <property type="entry name" value="Cgl1923-like"/>
    <property type="match status" value="1"/>
</dbReference>
<sequence length="249" mass="27873">MELRFLNKPEMSKPRMLVGLPGMGMVARTTINYFMEFLEPELFADIPMPYLSPSIAFFEKGLVVPIDREISPFKFYYSQKENIILFSGDIQFGYVSKDNELALKILEAAELCGVDIIYTVIATHVQKYVEEPEVFGVATSPELLRFLGSRGVKIADGSLKISGVNGLVIEYALRKGINGIALLSETAFPEALDIKACHAGIKKVSGLLGIDIDLSRIETEAKRFDEGFKKYLKDIQEKKRKEEDLGYIG</sequence>
<dbReference type="Pfam" id="PF09754">
    <property type="entry name" value="PAC2"/>
    <property type="match status" value="1"/>
</dbReference>
<dbReference type="AlphaFoldDB" id="A0A284VKL3"/>
<dbReference type="PANTHER" id="PTHR35610">
    <property type="entry name" value="3-ISOPROPYLMALATE DEHYDRATASE-RELATED"/>
    <property type="match status" value="1"/>
</dbReference>
<evidence type="ECO:0000313" key="2">
    <source>
        <dbReference type="Proteomes" id="UP000218615"/>
    </source>
</evidence>
<gene>
    <name evidence="1" type="ORF">MNV_1310006</name>
</gene>
<dbReference type="RefSeq" id="WP_096204073.1">
    <property type="nucleotide sequence ID" value="NZ_FZMP01000037.1"/>
</dbReference>
<dbReference type="EMBL" id="FZMP01000037">
    <property type="protein sequence ID" value="SNQ59749.1"/>
    <property type="molecule type" value="Genomic_DNA"/>
</dbReference>
<dbReference type="Proteomes" id="UP000218615">
    <property type="component" value="Unassembled WGS sequence"/>
</dbReference>
<accession>A0A284VKL3</accession>
<evidence type="ECO:0008006" key="3">
    <source>
        <dbReference type="Google" id="ProtNLM"/>
    </source>
</evidence>
<dbReference type="OrthoDB" id="7499at2157"/>
<protein>
    <recommendedName>
        <fullName evidence="3">PAC2 family protein</fullName>
    </recommendedName>
</protein>
<dbReference type="PANTHER" id="PTHR35610:SF7">
    <property type="entry name" value="3-ISOPROPYLMALATE DEHYDRATASE"/>
    <property type="match status" value="1"/>
</dbReference>
<organism evidence="1 2">
    <name type="scientific">Candidatus Methanoperedens nitratireducens</name>
    <dbReference type="NCBI Taxonomy" id="1392998"/>
    <lineage>
        <taxon>Archaea</taxon>
        <taxon>Methanobacteriati</taxon>
        <taxon>Methanobacteriota</taxon>
        <taxon>Stenosarchaea group</taxon>
        <taxon>Methanomicrobia</taxon>
        <taxon>Methanosarcinales</taxon>
        <taxon>ANME-2 cluster</taxon>
        <taxon>Candidatus Methanoperedentaceae</taxon>
        <taxon>Candidatus Methanoperedens</taxon>
    </lineage>
</organism>
<dbReference type="InterPro" id="IPR038389">
    <property type="entry name" value="PSMG2_sf"/>
</dbReference>
<keyword evidence="2" id="KW-1185">Reference proteome</keyword>
<dbReference type="InterPro" id="IPR019151">
    <property type="entry name" value="Proteasome_assmbl_chaperone_2"/>
</dbReference>
<reference evidence="2" key="1">
    <citation type="submission" date="2017-06" db="EMBL/GenBank/DDBJ databases">
        <authorList>
            <person name="Cremers G."/>
        </authorList>
    </citation>
    <scope>NUCLEOTIDE SEQUENCE [LARGE SCALE GENOMIC DNA]</scope>
</reference>
<name>A0A284VKL3_9EURY</name>